<dbReference type="AlphaFoldDB" id="A0A177EED1"/>
<dbReference type="GeneID" id="93646985"/>
<accession>A0A177EED1</accession>
<proteinExistence type="predicted"/>
<name>A0A177EED1_9MICR</name>
<dbReference type="RefSeq" id="XP_067544150.1">
    <property type="nucleotide sequence ID" value="XM_067688053.1"/>
</dbReference>
<dbReference type="EMBL" id="LTDL01000040">
    <property type="protein sequence ID" value="OAG29502.1"/>
    <property type="molecule type" value="Genomic_DNA"/>
</dbReference>
<comment type="caution">
    <text evidence="1">The sequence shown here is derived from an EMBL/GenBank/DDBJ whole genome shotgun (WGS) entry which is preliminary data.</text>
</comment>
<reference evidence="1 2" key="1">
    <citation type="submission" date="2016-02" db="EMBL/GenBank/DDBJ databases">
        <title>Discovery of a natural microsporidian pathogen with a broad tissue tropism in Caenorhabditis elegans.</title>
        <authorList>
            <person name="Luallen R.J."/>
            <person name="Reinke A.W."/>
            <person name="Tong L."/>
            <person name="Botts M.R."/>
            <person name="Felix M.-A."/>
            <person name="Troemel E.R."/>
        </authorList>
    </citation>
    <scope>NUCLEOTIDE SEQUENCE [LARGE SCALE GENOMIC DNA]</scope>
    <source>
        <strain evidence="1 2">JUm2807</strain>
    </source>
</reference>
<evidence type="ECO:0000313" key="2">
    <source>
        <dbReference type="Proteomes" id="UP000185944"/>
    </source>
</evidence>
<dbReference type="OrthoDB" id="2187540at2759"/>
<keyword evidence="2" id="KW-1185">Reference proteome</keyword>
<gene>
    <name evidence="1" type="ORF">NEDG_00635</name>
</gene>
<dbReference type="Proteomes" id="UP000185944">
    <property type="component" value="Unassembled WGS sequence"/>
</dbReference>
<sequence length="94" mass="10887">MNIGEQRRLFHEGTISHEENHLTTYTHDNGVVVVTNTEHNLKTLPKLLEYVTSTYTVIDSAEREPEPEAPGAYYKYLLLLQNRVRRRKCGTSNK</sequence>
<organism evidence="1 2">
    <name type="scientific">Nematocida displodere</name>
    <dbReference type="NCBI Taxonomy" id="1805483"/>
    <lineage>
        <taxon>Eukaryota</taxon>
        <taxon>Fungi</taxon>
        <taxon>Fungi incertae sedis</taxon>
        <taxon>Microsporidia</taxon>
        <taxon>Nematocida</taxon>
    </lineage>
</organism>
<protein>
    <submittedName>
        <fullName evidence="1">Uncharacterized protein</fullName>
    </submittedName>
</protein>
<evidence type="ECO:0000313" key="1">
    <source>
        <dbReference type="EMBL" id="OAG29502.1"/>
    </source>
</evidence>
<dbReference type="VEuPathDB" id="MicrosporidiaDB:NEDG_00635"/>